<sequence length="135" mass="15052">MDRQALFDVLDMAAKKTNYGEETYITIKTRDGLQTLCTDAIACCEYVRHTACYTLANGDKVKTMTIAGSFAEHTAPLLRNRPFIAPHAAFVVNMSCVSRLSREGFTLRQGCVVPISGKQFTAVRNAYMSYRLGER</sequence>
<gene>
    <name evidence="1" type="ORF">SDC9_170798</name>
</gene>
<dbReference type="AlphaFoldDB" id="A0A645GBH9"/>
<accession>A0A645GBH9</accession>
<reference evidence="1" key="1">
    <citation type="submission" date="2019-08" db="EMBL/GenBank/DDBJ databases">
        <authorList>
            <person name="Kucharzyk K."/>
            <person name="Murdoch R.W."/>
            <person name="Higgins S."/>
            <person name="Loffler F."/>
        </authorList>
    </citation>
    <scope>NUCLEOTIDE SEQUENCE</scope>
</reference>
<evidence type="ECO:0000313" key="1">
    <source>
        <dbReference type="EMBL" id="MPN23410.1"/>
    </source>
</evidence>
<dbReference type="Gene3D" id="2.40.50.1020">
    <property type="entry name" value="LytTr DNA-binding domain"/>
    <property type="match status" value="1"/>
</dbReference>
<protein>
    <recommendedName>
        <fullName evidence="2">HTH LytTR-type domain-containing protein</fullName>
    </recommendedName>
</protein>
<name>A0A645GBH9_9ZZZZ</name>
<evidence type="ECO:0008006" key="2">
    <source>
        <dbReference type="Google" id="ProtNLM"/>
    </source>
</evidence>
<dbReference type="EMBL" id="VSSQ01071897">
    <property type="protein sequence ID" value="MPN23410.1"/>
    <property type="molecule type" value="Genomic_DNA"/>
</dbReference>
<proteinExistence type="predicted"/>
<comment type="caution">
    <text evidence="1">The sequence shown here is derived from an EMBL/GenBank/DDBJ whole genome shotgun (WGS) entry which is preliminary data.</text>
</comment>
<organism evidence="1">
    <name type="scientific">bioreactor metagenome</name>
    <dbReference type="NCBI Taxonomy" id="1076179"/>
    <lineage>
        <taxon>unclassified sequences</taxon>
        <taxon>metagenomes</taxon>
        <taxon>ecological metagenomes</taxon>
    </lineage>
</organism>